<dbReference type="GO" id="GO:0016020">
    <property type="term" value="C:membrane"/>
    <property type="evidence" value="ECO:0007669"/>
    <property type="project" value="UniProtKB-SubCell"/>
</dbReference>
<gene>
    <name evidence="7" type="ORF">CAMP_LOCUS4184</name>
</gene>
<evidence type="ECO:0008006" key="9">
    <source>
        <dbReference type="Google" id="ProtNLM"/>
    </source>
</evidence>
<sequence length="335" mass="39054">MFCINDTSYQTTEYLIIGIFEIFAHIFAVYATIRSVKIFLSITVFHENMNFMMACFLLQWFEAIIAKLIFLPYEYGYILIGDLKSTTSWYTTNPQQMVDIDDFDELLPLYVASVLLWHYIYTILICVIAIGIERTCATIYIHNYESTSRRQIPIILVLSCHMFSIPYSFFMANNRISFFFAFGILVFSLVTVSIMFLIVWRINVHLKFKMECSGTMYNYSLGQQFQIKENYKSMKLAKRLVATAVFFMGGSGALLIVLVFELVPNIQLFANHILMVSILLNPIAICPILMTCSKVWQRKFWNFIPMIFFSPSSEKSKPTINETDVYFRQLKNAWI</sequence>
<comment type="similarity">
    <text evidence="2">Belongs to the nematode receptor-like protein sre family.</text>
</comment>
<protein>
    <recommendedName>
        <fullName evidence="9">Serpentine Receptor, class E (Epsilon)</fullName>
    </recommendedName>
</protein>
<evidence type="ECO:0000313" key="8">
    <source>
        <dbReference type="Proteomes" id="UP001152747"/>
    </source>
</evidence>
<dbReference type="OrthoDB" id="5809021at2759"/>
<keyword evidence="4 6" id="KW-1133">Transmembrane helix</keyword>
<organism evidence="7 8">
    <name type="scientific">Caenorhabditis angaria</name>
    <dbReference type="NCBI Taxonomy" id="860376"/>
    <lineage>
        <taxon>Eukaryota</taxon>
        <taxon>Metazoa</taxon>
        <taxon>Ecdysozoa</taxon>
        <taxon>Nematoda</taxon>
        <taxon>Chromadorea</taxon>
        <taxon>Rhabditida</taxon>
        <taxon>Rhabditina</taxon>
        <taxon>Rhabditomorpha</taxon>
        <taxon>Rhabditoidea</taxon>
        <taxon>Rhabditidae</taxon>
        <taxon>Peloderinae</taxon>
        <taxon>Caenorhabditis</taxon>
    </lineage>
</organism>
<evidence type="ECO:0000256" key="1">
    <source>
        <dbReference type="ARBA" id="ARBA00004141"/>
    </source>
</evidence>
<comment type="subcellular location">
    <subcellularLocation>
        <location evidence="1">Membrane</location>
        <topology evidence="1">Multi-pass membrane protein</topology>
    </subcellularLocation>
</comment>
<dbReference type="AlphaFoldDB" id="A0A9P1MVS9"/>
<dbReference type="Pfam" id="PF03125">
    <property type="entry name" value="Sre"/>
    <property type="match status" value="1"/>
</dbReference>
<evidence type="ECO:0000256" key="3">
    <source>
        <dbReference type="ARBA" id="ARBA00022692"/>
    </source>
</evidence>
<dbReference type="PANTHER" id="PTHR47757:SF1">
    <property type="entry name" value="SERPENTINE RECEPTOR, CLASS E (EPSILON)"/>
    <property type="match status" value="1"/>
</dbReference>
<feature type="transmembrane region" description="Helical" evidence="6">
    <location>
        <begin position="14"/>
        <end position="33"/>
    </location>
</feature>
<evidence type="ECO:0000256" key="5">
    <source>
        <dbReference type="ARBA" id="ARBA00023136"/>
    </source>
</evidence>
<feature type="transmembrane region" description="Helical" evidence="6">
    <location>
        <begin position="240"/>
        <end position="263"/>
    </location>
</feature>
<keyword evidence="3 6" id="KW-0812">Transmembrane</keyword>
<evidence type="ECO:0000256" key="6">
    <source>
        <dbReference type="SAM" id="Phobius"/>
    </source>
</evidence>
<feature type="transmembrane region" description="Helical" evidence="6">
    <location>
        <begin position="269"/>
        <end position="290"/>
    </location>
</feature>
<evidence type="ECO:0000313" key="7">
    <source>
        <dbReference type="EMBL" id="CAI5441547.1"/>
    </source>
</evidence>
<evidence type="ECO:0000256" key="2">
    <source>
        <dbReference type="ARBA" id="ARBA00006803"/>
    </source>
</evidence>
<comment type="caution">
    <text evidence="7">The sequence shown here is derived from an EMBL/GenBank/DDBJ whole genome shotgun (WGS) entry which is preliminary data.</text>
</comment>
<dbReference type="EMBL" id="CANHGI010000002">
    <property type="protein sequence ID" value="CAI5441547.1"/>
    <property type="molecule type" value="Genomic_DNA"/>
</dbReference>
<dbReference type="PANTHER" id="PTHR47757">
    <property type="entry name" value="SERPENTINE RECEPTOR, CLASS E (EPSILON)-RELATED"/>
    <property type="match status" value="1"/>
</dbReference>
<name>A0A9P1MVS9_9PELO</name>
<dbReference type="GO" id="GO:0007606">
    <property type="term" value="P:sensory perception of chemical stimulus"/>
    <property type="evidence" value="ECO:0007669"/>
    <property type="project" value="InterPro"/>
</dbReference>
<feature type="transmembrane region" description="Helical" evidence="6">
    <location>
        <begin position="152"/>
        <end position="170"/>
    </location>
</feature>
<accession>A0A9P1MVS9</accession>
<feature type="transmembrane region" description="Helical" evidence="6">
    <location>
        <begin position="107"/>
        <end position="132"/>
    </location>
</feature>
<keyword evidence="5 6" id="KW-0472">Membrane</keyword>
<keyword evidence="8" id="KW-1185">Reference proteome</keyword>
<evidence type="ECO:0000256" key="4">
    <source>
        <dbReference type="ARBA" id="ARBA00022989"/>
    </source>
</evidence>
<dbReference type="InterPro" id="IPR053365">
    <property type="entry name" value="Nematode_rcpt-like"/>
</dbReference>
<dbReference type="Proteomes" id="UP001152747">
    <property type="component" value="Unassembled WGS sequence"/>
</dbReference>
<reference evidence="7" key="1">
    <citation type="submission" date="2022-11" db="EMBL/GenBank/DDBJ databases">
        <authorList>
            <person name="Kikuchi T."/>
        </authorList>
    </citation>
    <scope>NUCLEOTIDE SEQUENCE</scope>
    <source>
        <strain evidence="7">PS1010</strain>
    </source>
</reference>
<proteinExistence type="inferred from homology"/>
<dbReference type="InterPro" id="IPR004151">
    <property type="entry name" value="7TM_GPCR_serpentine_rcpt_Sre"/>
</dbReference>
<feature type="transmembrane region" description="Helical" evidence="6">
    <location>
        <begin position="176"/>
        <end position="200"/>
    </location>
</feature>
<feature type="transmembrane region" description="Helical" evidence="6">
    <location>
        <begin position="54"/>
        <end position="73"/>
    </location>
</feature>